<proteinExistence type="predicted"/>
<feature type="region of interest" description="Disordered" evidence="1">
    <location>
        <begin position="166"/>
        <end position="187"/>
    </location>
</feature>
<dbReference type="EMBL" id="KZ852096">
    <property type="protein sequence ID" value="RDH27236.1"/>
    <property type="molecule type" value="Genomic_DNA"/>
</dbReference>
<name>A0A3F3PLK4_9EURO</name>
<evidence type="ECO:0000313" key="2">
    <source>
        <dbReference type="EMBL" id="RDH27236.1"/>
    </source>
</evidence>
<dbReference type="RefSeq" id="XP_026620258.1">
    <property type="nucleotide sequence ID" value="XM_026763727.1"/>
</dbReference>
<organism evidence="2 3">
    <name type="scientific">Aspergillus welwitschiae</name>
    <dbReference type="NCBI Taxonomy" id="1341132"/>
    <lineage>
        <taxon>Eukaryota</taxon>
        <taxon>Fungi</taxon>
        <taxon>Dikarya</taxon>
        <taxon>Ascomycota</taxon>
        <taxon>Pezizomycotina</taxon>
        <taxon>Eurotiomycetes</taxon>
        <taxon>Eurotiomycetidae</taxon>
        <taxon>Eurotiales</taxon>
        <taxon>Aspergillaceae</taxon>
        <taxon>Aspergillus</taxon>
        <taxon>Aspergillus subgen. Circumdati</taxon>
    </lineage>
</organism>
<dbReference type="GeneID" id="38132083"/>
<dbReference type="Proteomes" id="UP000253729">
    <property type="component" value="Unassembled WGS sequence"/>
</dbReference>
<dbReference type="AlphaFoldDB" id="A0A3F3PLK4"/>
<keyword evidence="3" id="KW-1185">Reference proteome</keyword>
<gene>
    <name evidence="2" type="ORF">BDQ94DRAFT_118878</name>
</gene>
<accession>A0A3F3PLK4</accession>
<reference evidence="2 3" key="1">
    <citation type="submission" date="2018-07" db="EMBL/GenBank/DDBJ databases">
        <title>The genomes of Aspergillus section Nigri reveals drivers in fungal speciation.</title>
        <authorList>
            <consortium name="DOE Joint Genome Institute"/>
            <person name="Vesth T.C."/>
            <person name="Nybo J."/>
            <person name="Theobald S."/>
            <person name="Brandl J."/>
            <person name="Frisvad J.C."/>
            <person name="Nielsen K.F."/>
            <person name="Lyhne E.K."/>
            <person name="Kogle M.E."/>
            <person name="Kuo A."/>
            <person name="Riley R."/>
            <person name="Clum A."/>
            <person name="Nolan M."/>
            <person name="Lipzen A."/>
            <person name="Salamov A."/>
            <person name="Henrissat B."/>
            <person name="Wiebenga A."/>
            <person name="De vries R.P."/>
            <person name="Grigoriev I.V."/>
            <person name="Mortensen U.H."/>
            <person name="Andersen M.R."/>
            <person name="Baker S.E."/>
        </authorList>
    </citation>
    <scope>NUCLEOTIDE SEQUENCE [LARGE SCALE GENOMIC DNA]</scope>
    <source>
        <strain evidence="2 3">CBS 139.54b</strain>
    </source>
</reference>
<evidence type="ECO:0000313" key="3">
    <source>
        <dbReference type="Proteomes" id="UP000253729"/>
    </source>
</evidence>
<evidence type="ECO:0000256" key="1">
    <source>
        <dbReference type="SAM" id="MobiDB-lite"/>
    </source>
</evidence>
<protein>
    <submittedName>
        <fullName evidence="2">Uncharacterized protein</fullName>
    </submittedName>
</protein>
<sequence>MRAEFLLFPALPPHPEIRLTVVTFSPLVSAASAVTLTSRTCRRTPHRTGMLLQTMLTESFMSSHSLEDRDRIPQVHLLFSLAANVGDTRSFVPKEHVGLTFNESNDRQFLAPLAQLPQQEQQKVACLLVDTARGLHSRQMPQLGVGWDPNQSDAMEYLGAKLLTKRESGTSVRSPKGTHNILHRLPR</sequence>